<feature type="domain" description="Glycoside hydrolase family 20 catalytic" evidence="7">
    <location>
        <begin position="154"/>
        <end position="497"/>
    </location>
</feature>
<evidence type="ECO:0000256" key="2">
    <source>
        <dbReference type="ARBA" id="ARBA00006285"/>
    </source>
</evidence>
<dbReference type="Gene3D" id="3.30.379.10">
    <property type="entry name" value="Chitobiase/beta-hexosaminidase domain 2-like"/>
    <property type="match status" value="1"/>
</dbReference>
<dbReference type="InterPro" id="IPR015883">
    <property type="entry name" value="Glyco_hydro_20_cat"/>
</dbReference>
<dbReference type="Gene3D" id="3.20.20.80">
    <property type="entry name" value="Glycosidases"/>
    <property type="match status" value="1"/>
</dbReference>
<proteinExistence type="inferred from homology"/>
<dbReference type="InterPro" id="IPR029018">
    <property type="entry name" value="Hex-like_dom2"/>
</dbReference>
<dbReference type="Proteomes" id="UP000824014">
    <property type="component" value="Unassembled WGS sequence"/>
</dbReference>
<dbReference type="EMBL" id="DXCC01000002">
    <property type="protein sequence ID" value="HIZ14398.1"/>
    <property type="molecule type" value="Genomic_DNA"/>
</dbReference>
<evidence type="ECO:0000313" key="10">
    <source>
        <dbReference type="Proteomes" id="UP000824014"/>
    </source>
</evidence>
<dbReference type="GO" id="GO:0004563">
    <property type="term" value="F:beta-N-acetylhexosaminidase activity"/>
    <property type="evidence" value="ECO:0007669"/>
    <property type="project" value="UniProtKB-EC"/>
</dbReference>
<dbReference type="SUPFAM" id="SSF51445">
    <property type="entry name" value="(Trans)glycosidases"/>
    <property type="match status" value="1"/>
</dbReference>
<dbReference type="PANTHER" id="PTHR22600:SF57">
    <property type="entry name" value="BETA-N-ACETYLHEXOSAMINIDASE"/>
    <property type="match status" value="1"/>
</dbReference>
<evidence type="ECO:0000256" key="6">
    <source>
        <dbReference type="PIRSR" id="PIRSR625705-1"/>
    </source>
</evidence>
<evidence type="ECO:0000256" key="1">
    <source>
        <dbReference type="ARBA" id="ARBA00001231"/>
    </source>
</evidence>
<keyword evidence="4" id="KW-0378">Hydrolase</keyword>
<dbReference type="EC" id="3.2.1.52" evidence="3"/>
<dbReference type="Pfam" id="PF00728">
    <property type="entry name" value="Glyco_hydro_20"/>
    <property type="match status" value="1"/>
</dbReference>
<reference evidence="9" key="2">
    <citation type="submission" date="2021-04" db="EMBL/GenBank/DDBJ databases">
        <authorList>
            <person name="Gilroy R."/>
        </authorList>
    </citation>
    <scope>NUCLEOTIDE SEQUENCE</scope>
    <source>
        <strain evidence="9">ChiHjej11B10-19426</strain>
    </source>
</reference>
<dbReference type="Pfam" id="PF02838">
    <property type="entry name" value="Glyco_hydro_20b"/>
    <property type="match status" value="1"/>
</dbReference>
<dbReference type="InterPro" id="IPR025705">
    <property type="entry name" value="Beta_hexosaminidase_sua/sub"/>
</dbReference>
<name>A0A9D2IKG5_9BACT</name>
<dbReference type="PRINTS" id="PR00738">
    <property type="entry name" value="GLHYDRLASE20"/>
</dbReference>
<dbReference type="AlphaFoldDB" id="A0A9D2IKG5"/>
<comment type="similarity">
    <text evidence="2">Belongs to the glycosyl hydrolase 20 family.</text>
</comment>
<comment type="caution">
    <text evidence="9">The sequence shown here is derived from an EMBL/GenBank/DDBJ whole genome shotgun (WGS) entry which is preliminary data.</text>
</comment>
<dbReference type="GO" id="GO:0005975">
    <property type="term" value="P:carbohydrate metabolic process"/>
    <property type="evidence" value="ECO:0007669"/>
    <property type="project" value="InterPro"/>
</dbReference>
<feature type="active site" description="Proton donor" evidence="6">
    <location>
        <position position="328"/>
    </location>
</feature>
<comment type="catalytic activity">
    <reaction evidence="1">
        <text>Hydrolysis of terminal non-reducing N-acetyl-D-hexosamine residues in N-acetyl-beta-D-hexosaminides.</text>
        <dbReference type="EC" id="3.2.1.52"/>
    </reaction>
</comment>
<organism evidence="9 10">
    <name type="scientific">Candidatus Tidjanibacter faecipullorum</name>
    <dbReference type="NCBI Taxonomy" id="2838766"/>
    <lineage>
        <taxon>Bacteria</taxon>
        <taxon>Pseudomonadati</taxon>
        <taxon>Bacteroidota</taxon>
        <taxon>Bacteroidia</taxon>
        <taxon>Bacteroidales</taxon>
        <taxon>Rikenellaceae</taxon>
        <taxon>Tidjanibacter</taxon>
    </lineage>
</organism>
<gene>
    <name evidence="9" type="ORF">H9816_00565</name>
</gene>
<protein>
    <recommendedName>
        <fullName evidence="3">beta-N-acetylhexosaminidase</fullName>
        <ecNumber evidence="3">3.2.1.52</ecNumber>
    </recommendedName>
</protein>
<evidence type="ECO:0000259" key="7">
    <source>
        <dbReference type="Pfam" id="PF00728"/>
    </source>
</evidence>
<dbReference type="PANTHER" id="PTHR22600">
    <property type="entry name" value="BETA-HEXOSAMINIDASE"/>
    <property type="match status" value="1"/>
</dbReference>
<reference evidence="9" key="1">
    <citation type="journal article" date="2021" name="PeerJ">
        <title>Extensive microbial diversity within the chicken gut microbiome revealed by metagenomics and culture.</title>
        <authorList>
            <person name="Gilroy R."/>
            <person name="Ravi A."/>
            <person name="Getino M."/>
            <person name="Pursley I."/>
            <person name="Horton D.L."/>
            <person name="Alikhan N.F."/>
            <person name="Baker D."/>
            <person name="Gharbi K."/>
            <person name="Hall N."/>
            <person name="Watson M."/>
            <person name="Adriaenssens E.M."/>
            <person name="Foster-Nyarko E."/>
            <person name="Jarju S."/>
            <person name="Secka A."/>
            <person name="Antonio M."/>
            <person name="Oren A."/>
            <person name="Chaudhuri R.R."/>
            <person name="La Ragione R."/>
            <person name="Hildebrand F."/>
            <person name="Pallen M.J."/>
        </authorList>
    </citation>
    <scope>NUCLEOTIDE SEQUENCE</scope>
    <source>
        <strain evidence="9">ChiHjej11B10-19426</strain>
    </source>
</reference>
<evidence type="ECO:0000313" key="9">
    <source>
        <dbReference type="EMBL" id="HIZ14398.1"/>
    </source>
</evidence>
<dbReference type="GO" id="GO:0030203">
    <property type="term" value="P:glycosaminoglycan metabolic process"/>
    <property type="evidence" value="ECO:0007669"/>
    <property type="project" value="TreeGrafter"/>
</dbReference>
<sequence length="669" mass="75009">MSCLLGAACLTAAAQDLVPRPVSVEPREGAFMLPSMLRIYHSPDTEPLARYLAAELQRLYRFEAVRLTESDKLPSDRAGIIQIYTAPYDEMPAEGYWLNISPRDMLIAGADYGGVFNGIQTLLQLLPDAPPYCSDCRRSDIPIPCINISDYPRFTYRGMLLDVARTFVPKERVKRYIDLLSRHKINKLHWHLTDDEGWRIELKSHPELAAVGGFRGGDSPILPVYGAWDRKYGGYYTQDDIREIVAYAALRNVEIIPEIDLPGHSRAAARVMPAILCSGPYDTTPTNGYDDRNVWCVAEEANYRLLEEILGEVADLFPSPWIHIGGDEVNTAQWAACPRCRALMRDRGYTEYAQLQHHFMERVIGILERLGKRAAVWNEATDGGPLSGSPRVHGWQNPEVCRRAAAAGYRTVAMPAPYFYFDMRYSPSEPGQTWAGCVPTEKVYSFNLDAFTPDEQAAVEGVESALWHELGLLHGPAYLERQTYPRLCALAEVAWTPQELRDWNDFEARMERTHYARLSRMGVRYRTQPAPAEAETLLTPEVAFSSSFRDTRSNPFSVLTDYTPGAYARTTRGAREGDHLLFRFAKPVACRSVTVSTGYDGHPRRVFPGGRAEIQYAGETTFHACGELANGCITIRPAAPVQAIRIRCTTPPDGEDAVIIRPLRIVALP</sequence>
<evidence type="ECO:0000256" key="5">
    <source>
        <dbReference type="ARBA" id="ARBA00023295"/>
    </source>
</evidence>
<dbReference type="InterPro" id="IPR017853">
    <property type="entry name" value="GH"/>
</dbReference>
<keyword evidence="5" id="KW-0326">Glycosidase</keyword>
<evidence type="ECO:0000259" key="8">
    <source>
        <dbReference type="Pfam" id="PF02838"/>
    </source>
</evidence>
<dbReference type="GO" id="GO:0016020">
    <property type="term" value="C:membrane"/>
    <property type="evidence" value="ECO:0007669"/>
    <property type="project" value="TreeGrafter"/>
</dbReference>
<accession>A0A9D2IKG5</accession>
<feature type="domain" description="Beta-hexosaminidase bacterial type N-terminal" evidence="8">
    <location>
        <begin position="16"/>
        <end position="151"/>
    </location>
</feature>
<evidence type="ECO:0000256" key="3">
    <source>
        <dbReference type="ARBA" id="ARBA00012663"/>
    </source>
</evidence>
<dbReference type="CDD" id="cd06563">
    <property type="entry name" value="GH20_chitobiase-like"/>
    <property type="match status" value="1"/>
</dbReference>
<evidence type="ECO:0000256" key="4">
    <source>
        <dbReference type="ARBA" id="ARBA00022801"/>
    </source>
</evidence>
<dbReference type="InterPro" id="IPR015882">
    <property type="entry name" value="HEX_bac_N"/>
</dbReference>
<dbReference type="SUPFAM" id="SSF55545">
    <property type="entry name" value="beta-N-acetylhexosaminidase-like domain"/>
    <property type="match status" value="1"/>
</dbReference>